<dbReference type="Proteomes" id="UP000449906">
    <property type="component" value="Unassembled WGS sequence"/>
</dbReference>
<dbReference type="InterPro" id="IPR000873">
    <property type="entry name" value="AMP-dep_synth/lig_dom"/>
</dbReference>
<feature type="domain" description="AMP-dependent synthetase/ligase" evidence="3">
    <location>
        <begin position="9"/>
        <end position="360"/>
    </location>
</feature>
<sequence length="501" mass="53531">MTLAASLVRRGAAAFAERTALFFGDDSLTYAEVDRRANLIAHHLAGHGVGKGTHVALLVNNGLDSIPMEFAAIKAGLVRVPLNARLSLDEHADMVTGSHATVVVADAALAARADELAARVPGLRAYALDDLLAPAAEPVGEPDVVLTEDDPSLLLYTSGTTGKLKAVVHTQGSYAAICSNILANLLNPQPDSVMLHAASLIHASGTFVLPYWVRGGASAILPGFEPASFTAAIARHRATEINLVPTMFAMLHGSGALDGADLSSLRKVIYGASPMPRPVLERSIEVFGPILTQYYGQTEAPLCIAVLDQHAHADPTLWGACGMPATDVELRLVDEDGAEVPAGEIGEIALKAPFRMQGYFEADELNTRSLTGDGWLRTRDLARFDERGYLHLVDRTSDMIITGGYNVYPREVEDALSAHPAVAECAVVGAPDEKWVEAVTAFVTLRPGTTADEPELIEHVRARIAAHKAPKSVHFVDAIPKSAVGKILRRALRQPLWEETR</sequence>
<dbReference type="SUPFAM" id="SSF56801">
    <property type="entry name" value="Acetyl-CoA synthetase-like"/>
    <property type="match status" value="1"/>
</dbReference>
<accession>A0A7J5DWS3</accession>
<dbReference type="InterPro" id="IPR020845">
    <property type="entry name" value="AMP-binding_CS"/>
</dbReference>
<comment type="caution">
    <text evidence="5">The sequence shown here is derived from an EMBL/GenBank/DDBJ whole genome shotgun (WGS) entry which is preliminary data.</text>
</comment>
<evidence type="ECO:0000313" key="5">
    <source>
        <dbReference type="EMBL" id="KAB2809486.1"/>
    </source>
</evidence>
<feature type="domain" description="AMP-binding enzyme C-terminal" evidence="4">
    <location>
        <begin position="411"/>
        <end position="486"/>
    </location>
</feature>
<dbReference type="Pfam" id="PF13193">
    <property type="entry name" value="AMP-binding_C"/>
    <property type="match status" value="1"/>
</dbReference>
<comment type="similarity">
    <text evidence="1">Belongs to the ATP-dependent AMP-binding enzyme family.</text>
</comment>
<dbReference type="PANTHER" id="PTHR43767:SF7">
    <property type="entry name" value="MEDIUM_LONG-CHAIN-FATTY-ACID--COA LIGASE FADD8"/>
    <property type="match status" value="1"/>
</dbReference>
<dbReference type="RefSeq" id="WP_151581668.1">
    <property type="nucleotide sequence ID" value="NZ_WBVM01000002.1"/>
</dbReference>
<keyword evidence="2 5" id="KW-0436">Ligase</keyword>
<dbReference type="InterPro" id="IPR045851">
    <property type="entry name" value="AMP-bd_C_sf"/>
</dbReference>
<evidence type="ECO:0000256" key="1">
    <source>
        <dbReference type="ARBA" id="ARBA00006432"/>
    </source>
</evidence>
<dbReference type="InterPro" id="IPR050237">
    <property type="entry name" value="ATP-dep_AMP-bd_enzyme"/>
</dbReference>
<dbReference type="Gene3D" id="3.30.300.30">
    <property type="match status" value="1"/>
</dbReference>
<dbReference type="GO" id="GO:0016877">
    <property type="term" value="F:ligase activity, forming carbon-sulfur bonds"/>
    <property type="evidence" value="ECO:0007669"/>
    <property type="project" value="UniProtKB-ARBA"/>
</dbReference>
<dbReference type="EMBL" id="WBVM01000002">
    <property type="protein sequence ID" value="KAB2809486.1"/>
    <property type="molecule type" value="Genomic_DNA"/>
</dbReference>
<dbReference type="InterPro" id="IPR042099">
    <property type="entry name" value="ANL_N_sf"/>
</dbReference>
<dbReference type="AlphaFoldDB" id="A0A7J5DWS3"/>
<evidence type="ECO:0000256" key="2">
    <source>
        <dbReference type="ARBA" id="ARBA00022598"/>
    </source>
</evidence>
<dbReference type="PROSITE" id="PS00455">
    <property type="entry name" value="AMP_BINDING"/>
    <property type="match status" value="1"/>
</dbReference>
<dbReference type="Pfam" id="PF00501">
    <property type="entry name" value="AMP-binding"/>
    <property type="match status" value="1"/>
</dbReference>
<organism evidence="5 6">
    <name type="scientific">Nocardioides simplex</name>
    <name type="common">Arthrobacter simplex</name>
    <dbReference type="NCBI Taxonomy" id="2045"/>
    <lineage>
        <taxon>Bacteria</taxon>
        <taxon>Bacillati</taxon>
        <taxon>Actinomycetota</taxon>
        <taxon>Actinomycetes</taxon>
        <taxon>Propionibacteriales</taxon>
        <taxon>Nocardioidaceae</taxon>
        <taxon>Pimelobacter</taxon>
    </lineage>
</organism>
<reference evidence="5 6" key="1">
    <citation type="submission" date="2019-09" db="EMBL/GenBank/DDBJ databases">
        <title>Pimelobacter sp. isolated from Paulinella.</title>
        <authorList>
            <person name="Jeong S.E."/>
        </authorList>
    </citation>
    <scope>NUCLEOTIDE SEQUENCE [LARGE SCALE GENOMIC DNA]</scope>
    <source>
        <strain evidence="5 6">Pch-N</strain>
    </source>
</reference>
<evidence type="ECO:0000313" key="6">
    <source>
        <dbReference type="Proteomes" id="UP000449906"/>
    </source>
</evidence>
<evidence type="ECO:0000259" key="3">
    <source>
        <dbReference type="Pfam" id="PF00501"/>
    </source>
</evidence>
<dbReference type="FunFam" id="3.30.300.30:FF:000008">
    <property type="entry name" value="2,3-dihydroxybenzoate-AMP ligase"/>
    <property type="match status" value="1"/>
</dbReference>
<name>A0A7J5DWS3_NOCSI</name>
<gene>
    <name evidence="5" type="ORF">F9L07_20945</name>
</gene>
<dbReference type="PANTHER" id="PTHR43767">
    <property type="entry name" value="LONG-CHAIN-FATTY-ACID--COA LIGASE"/>
    <property type="match status" value="1"/>
</dbReference>
<evidence type="ECO:0000259" key="4">
    <source>
        <dbReference type="Pfam" id="PF13193"/>
    </source>
</evidence>
<dbReference type="InterPro" id="IPR025110">
    <property type="entry name" value="AMP-bd_C"/>
</dbReference>
<dbReference type="Gene3D" id="3.40.50.12780">
    <property type="entry name" value="N-terminal domain of ligase-like"/>
    <property type="match status" value="1"/>
</dbReference>
<proteinExistence type="inferred from homology"/>
<protein>
    <submittedName>
        <fullName evidence="5">Long-chain fatty acid--CoA ligase</fullName>
    </submittedName>
</protein>